<feature type="transmembrane region" description="Helical" evidence="1">
    <location>
        <begin position="302"/>
        <end position="321"/>
    </location>
</feature>
<dbReference type="Proteomes" id="UP001438008">
    <property type="component" value="Unassembled WGS sequence"/>
</dbReference>
<feature type="transmembrane region" description="Helical" evidence="1">
    <location>
        <begin position="356"/>
        <end position="389"/>
    </location>
</feature>
<dbReference type="EMBL" id="JBBMFE010000001">
    <property type="protein sequence ID" value="MEQ2470956.1"/>
    <property type="molecule type" value="Genomic_DNA"/>
</dbReference>
<proteinExistence type="predicted"/>
<reference evidence="2 3" key="1">
    <citation type="submission" date="2024-03" db="EMBL/GenBank/DDBJ databases">
        <title>Human intestinal bacterial collection.</title>
        <authorList>
            <person name="Pauvert C."/>
            <person name="Hitch T.C.A."/>
            <person name="Clavel T."/>
        </authorList>
    </citation>
    <scope>NUCLEOTIDE SEQUENCE [LARGE SCALE GENOMIC DNA]</scope>
    <source>
        <strain evidence="2 3">CLA-AA-H132</strain>
    </source>
</reference>
<organism evidence="2 3">
    <name type="scientific">Laedolimicola intestinihominis</name>
    <dbReference type="NCBI Taxonomy" id="3133166"/>
    <lineage>
        <taxon>Bacteria</taxon>
        <taxon>Bacillati</taxon>
        <taxon>Bacillota</taxon>
        <taxon>Clostridia</taxon>
        <taxon>Lachnospirales</taxon>
        <taxon>Lachnospiraceae</taxon>
        <taxon>Laedolimicola</taxon>
    </lineage>
</organism>
<feature type="transmembrane region" description="Helical" evidence="1">
    <location>
        <begin position="470"/>
        <end position="489"/>
    </location>
</feature>
<feature type="transmembrane region" description="Helical" evidence="1">
    <location>
        <begin position="328"/>
        <end position="350"/>
    </location>
</feature>
<evidence type="ECO:0000313" key="2">
    <source>
        <dbReference type="EMBL" id="MEQ2470956.1"/>
    </source>
</evidence>
<comment type="caution">
    <text evidence="2">The sequence shown here is derived from an EMBL/GenBank/DDBJ whole genome shotgun (WGS) entry which is preliminary data.</text>
</comment>
<keyword evidence="3" id="KW-1185">Reference proteome</keyword>
<protein>
    <recommendedName>
        <fullName evidence="4">Membrane protein 6-pyruvoyl-tetrahydropterin synthase-related domain-containing protein</fullName>
    </recommendedName>
</protein>
<accession>A0ABV1FC59</accession>
<keyword evidence="1" id="KW-1133">Transmembrane helix</keyword>
<feature type="transmembrane region" description="Helical" evidence="1">
    <location>
        <begin position="279"/>
        <end position="296"/>
    </location>
</feature>
<evidence type="ECO:0008006" key="4">
    <source>
        <dbReference type="Google" id="ProtNLM"/>
    </source>
</evidence>
<feature type="transmembrane region" description="Helical" evidence="1">
    <location>
        <begin position="249"/>
        <end position="267"/>
    </location>
</feature>
<name>A0ABV1FC59_9FIRM</name>
<keyword evidence="1" id="KW-0812">Transmembrane</keyword>
<dbReference type="RefSeq" id="WP_349163278.1">
    <property type="nucleotide sequence ID" value="NZ_JBBMFE010000001.1"/>
</dbReference>
<feature type="transmembrane region" description="Helical" evidence="1">
    <location>
        <begin position="728"/>
        <end position="746"/>
    </location>
</feature>
<feature type="transmembrane region" description="Helical" evidence="1">
    <location>
        <begin position="193"/>
        <end position="212"/>
    </location>
</feature>
<feature type="transmembrane region" description="Helical" evidence="1">
    <location>
        <begin position="164"/>
        <end position="181"/>
    </location>
</feature>
<feature type="transmembrane region" description="Helical" evidence="1">
    <location>
        <begin position="401"/>
        <end position="420"/>
    </location>
</feature>
<feature type="transmembrane region" description="Helical" evidence="1">
    <location>
        <begin position="572"/>
        <end position="589"/>
    </location>
</feature>
<gene>
    <name evidence="2" type="ORF">WMO29_00340</name>
</gene>
<feature type="transmembrane region" description="Helical" evidence="1">
    <location>
        <begin position="501"/>
        <end position="522"/>
    </location>
</feature>
<keyword evidence="1" id="KW-0472">Membrane</keyword>
<feature type="transmembrane region" description="Helical" evidence="1">
    <location>
        <begin position="542"/>
        <end position="565"/>
    </location>
</feature>
<evidence type="ECO:0000313" key="3">
    <source>
        <dbReference type="Proteomes" id="UP001438008"/>
    </source>
</evidence>
<evidence type="ECO:0000256" key="1">
    <source>
        <dbReference type="SAM" id="Phobius"/>
    </source>
</evidence>
<sequence>MKQLLKFRGQLFFTLVLLVMILAAPFTDYVERNFTCEEMNYPEDVIGIVTVENETLTIPEGAGSVPLTSDGHYLKKGTYHLTFAVTADADGSTVQVYDPLYLNSDNTSGRVLNEAPVEPGQEEVTLSFTLDDSLTCVQFRVLAENPLTFRGIYLLSERGIYRDPLILAALILLASCLLLLYRARRSIRPEILITLAFASVWSSMPLTLPWLLNGHDMFFHYSRLFYLAQDLFTQLPVRIHSGLFRGFGYMNPTFYSEFFLYPFALLIRLGMSPIGCYRLLLFCVNLATAGVAYYAFSRLCRSRKLGMTAAFFYTLSAYRLINLYTRSAVGEVLATVFLPLLMLGMYQLFYGNYKKWLTAVLAFTALFQSHMISTELALGFAVLFALLCLPRLKDWKRLLHIVLAGGVTVLLNLWSILPFLDLMRYPLVLLDDTRNLAGYSLYGIQLFDVGLLNPAGDALGRGSVAGEMPYSIGLLLLMGSLLFLALCFRRKNRLPAFQRKLGTWCMVFGWLSVYASTIYFPWERLQRIGLINRVAGAIQFSSRFLTFATLFLCVVSAIAVCGYFRERSGQKLLFFGCALFLTWSAGSYFSSYVNEADTFATAENQLDQIQTTDVLYLISDDGAYFSTRELRSQDITFTASEGVALTNISRDGTCASFTYENSSGASDSYVDVPFNYYPYYRAQDESGQKLSTGVSDTLVRLRVTLPEQTHGTVTIRFTLPILFRVGDAISLLTAIGLLALALLSAYQKKKE</sequence>